<protein>
    <submittedName>
        <fullName evidence="5">AraC family transcriptional regulator</fullName>
    </submittedName>
</protein>
<dbReference type="AlphaFoldDB" id="A0A1K0ISK0"/>
<gene>
    <name evidence="5" type="ORF">CNECB9_80019</name>
</gene>
<sequence length="340" mass="37974">MTTLRPLRPPVTVSIAFVHGLLSGLRRRGIAPDEWLQRAGIDPALLARPEARVSADQYIALVAALTESMDDEFVGLLSRPLSRGTLNLAMRSLLGCATIESSLRRFCKASSLLQDDVGLSLVSRADQTGVRVDIPPEFYPERAFLHEAMLRILLRLALWLSNGRLRAREFSFAIPSPAHAAEYSTVFPANVRFEQPFTAIWFDAAALQAPMCRDVAALREFMARSTATVVLLEGCERAISARVRACLESARPRWLDQSEVAERLHMSARTLQRHLVNEGTSFQLVKDQLRRDLAIARLMTTRLPLTQLAEDLGFSDSATFQRAFKAWTGKAPAVYRRMAR</sequence>
<evidence type="ECO:0000259" key="4">
    <source>
        <dbReference type="PROSITE" id="PS01124"/>
    </source>
</evidence>
<dbReference type="GO" id="GO:0005829">
    <property type="term" value="C:cytosol"/>
    <property type="evidence" value="ECO:0007669"/>
    <property type="project" value="TreeGrafter"/>
</dbReference>
<accession>A0A1K0ISK0</accession>
<dbReference type="Pfam" id="PF12625">
    <property type="entry name" value="Arabinose_bd"/>
    <property type="match status" value="1"/>
</dbReference>
<dbReference type="SUPFAM" id="SSF46689">
    <property type="entry name" value="Homeodomain-like"/>
    <property type="match status" value="1"/>
</dbReference>
<reference evidence="5" key="1">
    <citation type="submission" date="2016-09" db="EMBL/GenBank/DDBJ databases">
        <authorList>
            <person name="Capua I."/>
            <person name="De Benedictis P."/>
            <person name="Joannis T."/>
            <person name="Lombin L.H."/>
            <person name="Cattoli G."/>
        </authorList>
    </citation>
    <scope>NUCLEOTIDE SEQUENCE</scope>
    <source>
        <strain evidence="5">B9</strain>
    </source>
</reference>
<dbReference type="PROSITE" id="PS01124">
    <property type="entry name" value="HTH_ARAC_FAMILY_2"/>
    <property type="match status" value="1"/>
</dbReference>
<dbReference type="InterPro" id="IPR018060">
    <property type="entry name" value="HTH_AraC"/>
</dbReference>
<organism evidence="5">
    <name type="scientific">Cupriavidus necator</name>
    <name type="common">Alcaligenes eutrophus</name>
    <name type="synonym">Ralstonia eutropha</name>
    <dbReference type="NCBI Taxonomy" id="106590"/>
    <lineage>
        <taxon>Bacteria</taxon>
        <taxon>Pseudomonadati</taxon>
        <taxon>Pseudomonadota</taxon>
        <taxon>Betaproteobacteria</taxon>
        <taxon>Burkholderiales</taxon>
        <taxon>Burkholderiaceae</taxon>
        <taxon>Cupriavidus</taxon>
    </lineage>
</organism>
<dbReference type="EMBL" id="FMSH01000529">
    <property type="protein sequence ID" value="SCV01121.1"/>
    <property type="molecule type" value="Genomic_DNA"/>
</dbReference>
<proteinExistence type="predicted"/>
<dbReference type="SMART" id="SM00342">
    <property type="entry name" value="HTH_ARAC"/>
    <property type="match status" value="1"/>
</dbReference>
<dbReference type="Gene3D" id="1.10.10.60">
    <property type="entry name" value="Homeodomain-like"/>
    <property type="match status" value="1"/>
</dbReference>
<evidence type="ECO:0000313" key="5">
    <source>
        <dbReference type="EMBL" id="SCV01121.1"/>
    </source>
</evidence>
<keyword evidence="2" id="KW-0238">DNA-binding</keyword>
<evidence type="ECO:0000256" key="3">
    <source>
        <dbReference type="ARBA" id="ARBA00023163"/>
    </source>
</evidence>
<dbReference type="PANTHER" id="PTHR47894">
    <property type="entry name" value="HTH-TYPE TRANSCRIPTIONAL REGULATOR GADX"/>
    <property type="match status" value="1"/>
</dbReference>
<dbReference type="Pfam" id="PF12833">
    <property type="entry name" value="HTH_18"/>
    <property type="match status" value="1"/>
</dbReference>
<dbReference type="PANTHER" id="PTHR47894:SF1">
    <property type="entry name" value="HTH-TYPE TRANSCRIPTIONAL REGULATOR VQSM"/>
    <property type="match status" value="1"/>
</dbReference>
<dbReference type="RefSeq" id="WP_340530769.1">
    <property type="nucleotide sequence ID" value="NZ_FMSH01000529.1"/>
</dbReference>
<keyword evidence="1" id="KW-0805">Transcription regulation</keyword>
<evidence type="ECO:0000256" key="2">
    <source>
        <dbReference type="ARBA" id="ARBA00023125"/>
    </source>
</evidence>
<dbReference type="GO" id="GO:0000976">
    <property type="term" value="F:transcription cis-regulatory region binding"/>
    <property type="evidence" value="ECO:0007669"/>
    <property type="project" value="TreeGrafter"/>
</dbReference>
<dbReference type="GO" id="GO:0003700">
    <property type="term" value="F:DNA-binding transcription factor activity"/>
    <property type="evidence" value="ECO:0007669"/>
    <property type="project" value="InterPro"/>
</dbReference>
<evidence type="ECO:0000256" key="1">
    <source>
        <dbReference type="ARBA" id="ARBA00023015"/>
    </source>
</evidence>
<dbReference type="InterPro" id="IPR032687">
    <property type="entry name" value="AraC-type_N"/>
</dbReference>
<feature type="domain" description="HTH araC/xylS-type" evidence="4">
    <location>
        <begin position="241"/>
        <end position="338"/>
    </location>
</feature>
<name>A0A1K0ISK0_CUPNE</name>
<keyword evidence="3" id="KW-0804">Transcription</keyword>
<dbReference type="InterPro" id="IPR009057">
    <property type="entry name" value="Homeodomain-like_sf"/>
</dbReference>